<evidence type="ECO:0000256" key="2">
    <source>
        <dbReference type="ARBA" id="ARBA00022490"/>
    </source>
</evidence>
<comment type="subcellular location">
    <subcellularLocation>
        <location evidence="1 9">Cytoplasm</location>
    </subcellularLocation>
</comment>
<dbReference type="InterPro" id="IPR050156">
    <property type="entry name" value="TC-AMP_synthase_SUA5"/>
</dbReference>
<dbReference type="GO" id="GO:0005737">
    <property type="term" value="C:cytoplasm"/>
    <property type="evidence" value="ECO:0007669"/>
    <property type="project" value="UniProtKB-SubCell"/>
</dbReference>
<feature type="domain" description="YrdC-like" evidence="10">
    <location>
        <begin position="6"/>
        <end position="189"/>
    </location>
</feature>
<evidence type="ECO:0000256" key="1">
    <source>
        <dbReference type="ARBA" id="ARBA00004496"/>
    </source>
</evidence>
<comment type="function">
    <text evidence="9">Required for the formation of a threonylcarbamoyl group on adenosine at position 37 (t(6)A37) in tRNAs that read codons beginning with adenine. Catalyzes the conversion of L-threonine, HCO(3)(-)/CO(2) and ATP to give threonylcarbamoyl-AMP (TC-AMP) as the acyladenylate intermediate, with the release of diphosphate.</text>
</comment>
<keyword evidence="7 9" id="KW-0067">ATP-binding</keyword>
<dbReference type="GO" id="GO:0000049">
    <property type="term" value="F:tRNA binding"/>
    <property type="evidence" value="ECO:0007669"/>
    <property type="project" value="TreeGrafter"/>
</dbReference>
<evidence type="ECO:0000256" key="8">
    <source>
        <dbReference type="ARBA" id="ARBA00048366"/>
    </source>
</evidence>
<dbReference type="AlphaFoldDB" id="A0A3B0M077"/>
<evidence type="ECO:0000259" key="10">
    <source>
        <dbReference type="PROSITE" id="PS51163"/>
    </source>
</evidence>
<evidence type="ECO:0000256" key="5">
    <source>
        <dbReference type="ARBA" id="ARBA00022695"/>
    </source>
</evidence>
<reference evidence="11" key="1">
    <citation type="submission" date="2018-04" db="EMBL/GenBank/DDBJ databases">
        <authorList>
            <person name="Go L.Y."/>
            <person name="Mitchell J.A."/>
        </authorList>
    </citation>
    <scope>NUCLEOTIDE SEQUENCE</scope>
    <source>
        <strain evidence="11">ARTV</strain>
    </source>
</reference>
<dbReference type="PANTHER" id="PTHR17490">
    <property type="entry name" value="SUA5"/>
    <property type="match status" value="1"/>
</dbReference>
<dbReference type="InterPro" id="IPR023535">
    <property type="entry name" value="TC-AMP_synthase"/>
</dbReference>
<evidence type="ECO:0000256" key="6">
    <source>
        <dbReference type="ARBA" id="ARBA00022741"/>
    </source>
</evidence>
<dbReference type="EMBL" id="UFQR01000006">
    <property type="protein sequence ID" value="SSW95613.1"/>
    <property type="molecule type" value="Genomic_DNA"/>
</dbReference>
<evidence type="ECO:0000313" key="11">
    <source>
        <dbReference type="EMBL" id="SSW95613.1"/>
    </source>
</evidence>
<dbReference type="GO" id="GO:0002949">
    <property type="term" value="P:tRNA threonylcarbamoyladenosine modification"/>
    <property type="evidence" value="ECO:0007669"/>
    <property type="project" value="UniProtKB-UniRule"/>
</dbReference>
<dbReference type="GO" id="GO:0061710">
    <property type="term" value="F:L-threonylcarbamoyladenylate synthase"/>
    <property type="evidence" value="ECO:0007669"/>
    <property type="project" value="UniProtKB-EC"/>
</dbReference>
<name>A0A3B0M077_9GAMM</name>
<evidence type="ECO:0000256" key="3">
    <source>
        <dbReference type="ARBA" id="ARBA00022679"/>
    </source>
</evidence>
<dbReference type="PANTHER" id="PTHR17490:SF18">
    <property type="entry name" value="THREONYLCARBAMOYL-AMP SYNTHASE"/>
    <property type="match status" value="1"/>
</dbReference>
<accession>A0A3B0M077</accession>
<dbReference type="EC" id="2.7.7.87" evidence="9"/>
<dbReference type="PROSITE" id="PS51163">
    <property type="entry name" value="YRDC"/>
    <property type="match status" value="1"/>
</dbReference>
<dbReference type="GO" id="GO:0006450">
    <property type="term" value="P:regulation of translational fidelity"/>
    <property type="evidence" value="ECO:0007669"/>
    <property type="project" value="TreeGrafter"/>
</dbReference>
<keyword evidence="3 9" id="KW-0808">Transferase</keyword>
<comment type="catalytic activity">
    <reaction evidence="8 9">
        <text>L-threonine + hydrogencarbonate + ATP = L-threonylcarbamoyladenylate + diphosphate + H2O</text>
        <dbReference type="Rhea" id="RHEA:36407"/>
        <dbReference type="ChEBI" id="CHEBI:15377"/>
        <dbReference type="ChEBI" id="CHEBI:17544"/>
        <dbReference type="ChEBI" id="CHEBI:30616"/>
        <dbReference type="ChEBI" id="CHEBI:33019"/>
        <dbReference type="ChEBI" id="CHEBI:57926"/>
        <dbReference type="ChEBI" id="CHEBI:73682"/>
        <dbReference type="EC" id="2.7.7.87"/>
    </reaction>
</comment>
<dbReference type="GO" id="GO:0005524">
    <property type="term" value="F:ATP binding"/>
    <property type="evidence" value="ECO:0007669"/>
    <property type="project" value="UniProtKB-UniRule"/>
</dbReference>
<dbReference type="FunFam" id="3.90.870.10:FF:000004">
    <property type="entry name" value="Threonylcarbamoyl-AMP synthase"/>
    <property type="match status" value="1"/>
</dbReference>
<evidence type="ECO:0000256" key="7">
    <source>
        <dbReference type="ARBA" id="ARBA00022840"/>
    </source>
</evidence>
<dbReference type="Gene3D" id="3.90.870.10">
    <property type="entry name" value="DHBP synthase"/>
    <property type="match status" value="1"/>
</dbReference>
<dbReference type="HAMAP" id="MF_01852">
    <property type="entry name" value="TsaC"/>
    <property type="match status" value="1"/>
</dbReference>
<keyword evidence="2 9" id="KW-0963">Cytoplasm</keyword>
<evidence type="ECO:0000256" key="4">
    <source>
        <dbReference type="ARBA" id="ARBA00022694"/>
    </source>
</evidence>
<organism evidence="11">
    <name type="scientific">Arsenophonus endosymbiont of Trialeurodes vaporariorum</name>
    <dbReference type="NCBI Taxonomy" id="235567"/>
    <lineage>
        <taxon>Bacteria</taxon>
        <taxon>Pseudomonadati</taxon>
        <taxon>Pseudomonadota</taxon>
        <taxon>Gammaproteobacteria</taxon>
        <taxon>Enterobacterales</taxon>
        <taxon>Morganellaceae</taxon>
        <taxon>Arsenophonus</taxon>
    </lineage>
</organism>
<keyword evidence="5 9" id="KW-0548">Nucleotidyltransferase</keyword>
<gene>
    <name evidence="11" type="primary">tsaC_2</name>
    <name evidence="9" type="synonym">tsaC</name>
    <name evidence="11" type="ORF">ARTV_1635</name>
</gene>
<keyword evidence="4 9" id="KW-0819">tRNA processing</keyword>
<dbReference type="Pfam" id="PF01300">
    <property type="entry name" value="Sua5_yciO_yrdC"/>
    <property type="match status" value="1"/>
</dbReference>
<dbReference type="InterPro" id="IPR017945">
    <property type="entry name" value="DHBP_synth_RibB-like_a/b_dom"/>
</dbReference>
<keyword evidence="6 9" id="KW-0547">Nucleotide-binding</keyword>
<sequence length="189" mass="21131">MVDEISPSFRNVILALKEGKIIAYPTEAVFGLGCDPDNDKAVRKLFLLKQRSWKKGLILIAGDYKQLIPYIDDNKLTNLQKEMMLSTGSEAITWVVPARKDIPKWLTGKFDSLAVRITNFELIKKLCFLYGKPLISTSANLNGLSPCRTKEEVIAQFNGQVSVLEGSVGGRKNPSEIRDIMTGHLYRKG</sequence>
<dbReference type="InterPro" id="IPR006070">
    <property type="entry name" value="Sua5-like_dom"/>
</dbReference>
<comment type="similarity">
    <text evidence="9">Belongs to the SUA5 family. TsaC subfamily.</text>
</comment>
<evidence type="ECO:0000256" key="9">
    <source>
        <dbReference type="HAMAP-Rule" id="MF_01852"/>
    </source>
</evidence>
<proteinExistence type="inferred from homology"/>
<dbReference type="GO" id="GO:0003725">
    <property type="term" value="F:double-stranded RNA binding"/>
    <property type="evidence" value="ECO:0007669"/>
    <property type="project" value="InterPro"/>
</dbReference>
<protein>
    <recommendedName>
        <fullName evidence="9">Threonylcarbamoyl-AMP synthase</fullName>
        <shortName evidence="9">TC-AMP synthase</shortName>
        <ecNumber evidence="9">2.7.7.87</ecNumber>
    </recommendedName>
    <alternativeName>
        <fullName evidence="9">L-threonylcarbamoyladenylate synthase</fullName>
    </alternativeName>
    <alternativeName>
        <fullName evidence="9">t(6)A37 threonylcarbamoyladenosine biosynthesis protein TsaC</fullName>
    </alternativeName>
    <alternativeName>
        <fullName evidence="9">tRNA threonylcarbamoyladenosine biosynthesis protein TsaC</fullName>
    </alternativeName>
</protein>
<dbReference type="SUPFAM" id="SSF55821">
    <property type="entry name" value="YrdC/RibB"/>
    <property type="match status" value="1"/>
</dbReference>